<evidence type="ECO:0000256" key="1">
    <source>
        <dbReference type="ARBA" id="ARBA00004141"/>
    </source>
</evidence>
<reference evidence="8 9" key="1">
    <citation type="submission" date="2016-11" db="EMBL/GenBank/DDBJ databases">
        <title>Trade-off between light-utilization and light-protection in marine flavobacteria.</title>
        <authorList>
            <person name="Kumagai Y."/>
        </authorList>
    </citation>
    <scope>NUCLEOTIDE SEQUENCE [LARGE SCALE GENOMIC DNA]</scope>
    <source>
        <strain evidence="8 9">JCM 17109</strain>
    </source>
</reference>
<feature type="transmembrane region" description="Helical" evidence="7">
    <location>
        <begin position="12"/>
        <end position="32"/>
    </location>
</feature>
<comment type="caution">
    <text evidence="8">The sequence shown here is derived from an EMBL/GenBank/DDBJ whole genome shotgun (WGS) entry which is preliminary data.</text>
</comment>
<feature type="transmembrane region" description="Helical" evidence="7">
    <location>
        <begin position="82"/>
        <end position="99"/>
    </location>
</feature>
<sequence length="397" mass="42396">MKRIFKNIGPATLVAAAFIGPGTITICTITGASFGYTLLWAMVLSMLATIILQEMAARLGLITGKGLSDIVRNQISSKPIKIGMIVLMISAIFVGNAAYEAGNISGGVIGLEVLSGTAWYQPLLVGCCAFALLMVGNYKVLERVLIALVVLMGISFIAVAIAIKPNYSAVLEGLFKPSFQEDQLLLILGLIGTTVVPYNLFLHASLVKEKWNNHTDLKYVRWDTIISVILGGMVSMAIIIAASGLQGQDINSPADLARSLEPVYGSFSTTIFAIGIIAAGITSAITAPLAAAYVVQGCLGWNRDLRNWRFRMVWMLVLGTGVLFASIGFKPIQVITFAQVANGLLLPIMAVILLWLVNTNILDTYKNNIFLNIMALAVVLVTLFLGGKTIASVAGIL</sequence>
<accession>A0A2S9WRS7</accession>
<dbReference type="RefSeq" id="WP_105982042.1">
    <property type="nucleotide sequence ID" value="NZ_MQUC01000003.1"/>
</dbReference>
<keyword evidence="9" id="KW-1185">Reference proteome</keyword>
<feature type="transmembrane region" description="Helical" evidence="7">
    <location>
        <begin position="222"/>
        <end position="243"/>
    </location>
</feature>
<evidence type="ECO:0000256" key="2">
    <source>
        <dbReference type="ARBA" id="ARBA00022448"/>
    </source>
</evidence>
<feature type="transmembrane region" description="Helical" evidence="7">
    <location>
        <begin position="183"/>
        <end position="201"/>
    </location>
</feature>
<evidence type="ECO:0000256" key="3">
    <source>
        <dbReference type="ARBA" id="ARBA00022692"/>
    </source>
</evidence>
<evidence type="ECO:0000256" key="5">
    <source>
        <dbReference type="ARBA" id="ARBA00022989"/>
    </source>
</evidence>
<comment type="subcellular location">
    <subcellularLocation>
        <location evidence="1">Membrane</location>
        <topology evidence="1">Multi-pass membrane protein</topology>
    </subcellularLocation>
</comment>
<dbReference type="PANTHER" id="PTHR11706">
    <property type="entry name" value="SOLUTE CARRIER PROTEIN FAMILY 11 MEMBER"/>
    <property type="match status" value="1"/>
</dbReference>
<keyword evidence="3 7" id="KW-0812">Transmembrane</keyword>
<dbReference type="GO" id="GO:0015086">
    <property type="term" value="F:cadmium ion transmembrane transporter activity"/>
    <property type="evidence" value="ECO:0007669"/>
    <property type="project" value="TreeGrafter"/>
</dbReference>
<evidence type="ECO:0000313" key="8">
    <source>
        <dbReference type="EMBL" id="PRP66204.1"/>
    </source>
</evidence>
<gene>
    <name evidence="8" type="ORF">BST86_03405</name>
</gene>
<dbReference type="Pfam" id="PF01566">
    <property type="entry name" value="Nramp"/>
    <property type="match status" value="1"/>
</dbReference>
<dbReference type="OrthoDB" id="9787548at2"/>
<feature type="transmembrane region" description="Helical" evidence="7">
    <location>
        <begin position="119"/>
        <end position="138"/>
    </location>
</feature>
<dbReference type="NCBIfam" id="NF037982">
    <property type="entry name" value="Nramp_1"/>
    <property type="match status" value="1"/>
</dbReference>
<feature type="transmembrane region" description="Helical" evidence="7">
    <location>
        <begin position="38"/>
        <end position="61"/>
    </location>
</feature>
<keyword evidence="5 7" id="KW-1133">Transmembrane helix</keyword>
<evidence type="ECO:0000313" key="9">
    <source>
        <dbReference type="Proteomes" id="UP000239532"/>
    </source>
</evidence>
<dbReference type="Proteomes" id="UP000239532">
    <property type="component" value="Unassembled WGS sequence"/>
</dbReference>
<dbReference type="InterPro" id="IPR001046">
    <property type="entry name" value="NRAMP_fam"/>
</dbReference>
<feature type="transmembrane region" description="Helical" evidence="7">
    <location>
        <begin position="263"/>
        <end position="291"/>
    </location>
</feature>
<keyword evidence="2" id="KW-0813">Transport</keyword>
<feature type="transmembrane region" description="Helical" evidence="7">
    <location>
        <begin position="312"/>
        <end position="329"/>
    </location>
</feature>
<dbReference type="PRINTS" id="PR00447">
    <property type="entry name" value="NATRESASSCMP"/>
</dbReference>
<dbReference type="GO" id="GO:0015293">
    <property type="term" value="F:symporter activity"/>
    <property type="evidence" value="ECO:0007669"/>
    <property type="project" value="UniProtKB-KW"/>
</dbReference>
<dbReference type="EMBL" id="MQUC01000003">
    <property type="protein sequence ID" value="PRP66204.1"/>
    <property type="molecule type" value="Genomic_DNA"/>
</dbReference>
<keyword evidence="6 7" id="KW-0472">Membrane</keyword>
<evidence type="ECO:0000256" key="4">
    <source>
        <dbReference type="ARBA" id="ARBA00022847"/>
    </source>
</evidence>
<proteinExistence type="predicted"/>
<evidence type="ECO:0000256" key="7">
    <source>
        <dbReference type="SAM" id="Phobius"/>
    </source>
</evidence>
<protein>
    <submittedName>
        <fullName evidence="8">Manganese transporter</fullName>
    </submittedName>
</protein>
<dbReference type="GO" id="GO:0005384">
    <property type="term" value="F:manganese ion transmembrane transporter activity"/>
    <property type="evidence" value="ECO:0007669"/>
    <property type="project" value="TreeGrafter"/>
</dbReference>
<feature type="transmembrane region" description="Helical" evidence="7">
    <location>
        <begin position="369"/>
        <end position="391"/>
    </location>
</feature>
<keyword evidence="4" id="KW-0769">Symport</keyword>
<feature type="transmembrane region" description="Helical" evidence="7">
    <location>
        <begin position="145"/>
        <end position="163"/>
    </location>
</feature>
<evidence type="ECO:0000256" key="6">
    <source>
        <dbReference type="ARBA" id="ARBA00023136"/>
    </source>
</evidence>
<dbReference type="GO" id="GO:0034755">
    <property type="term" value="P:iron ion transmembrane transport"/>
    <property type="evidence" value="ECO:0007669"/>
    <property type="project" value="TreeGrafter"/>
</dbReference>
<feature type="transmembrane region" description="Helical" evidence="7">
    <location>
        <begin position="335"/>
        <end position="357"/>
    </location>
</feature>
<dbReference type="GO" id="GO:0005886">
    <property type="term" value="C:plasma membrane"/>
    <property type="evidence" value="ECO:0007669"/>
    <property type="project" value="TreeGrafter"/>
</dbReference>
<organism evidence="8 9">
    <name type="scientific">Nonlabens agnitus</name>
    <dbReference type="NCBI Taxonomy" id="870484"/>
    <lineage>
        <taxon>Bacteria</taxon>
        <taxon>Pseudomonadati</taxon>
        <taxon>Bacteroidota</taxon>
        <taxon>Flavobacteriia</taxon>
        <taxon>Flavobacteriales</taxon>
        <taxon>Flavobacteriaceae</taxon>
        <taxon>Nonlabens</taxon>
    </lineage>
</organism>
<name>A0A2S9WRS7_9FLAO</name>
<dbReference type="PANTHER" id="PTHR11706:SF33">
    <property type="entry name" value="NATURAL RESISTANCE-ASSOCIATED MACROPHAGE PROTEIN 2"/>
    <property type="match status" value="1"/>
</dbReference>
<dbReference type="AlphaFoldDB" id="A0A2S9WRS7"/>